<evidence type="ECO:0000313" key="9">
    <source>
        <dbReference type="Proteomes" id="UP000297834"/>
    </source>
</evidence>
<keyword evidence="4" id="KW-0233">DNA recombination</keyword>
<dbReference type="PROSITE" id="PS51736">
    <property type="entry name" value="RECOMBINASES_3"/>
    <property type="match status" value="1"/>
</dbReference>
<dbReference type="GO" id="GO:0015074">
    <property type="term" value="P:DNA integration"/>
    <property type="evidence" value="ECO:0007669"/>
    <property type="project" value="UniProtKB-KW"/>
</dbReference>
<dbReference type="CDD" id="cd03768">
    <property type="entry name" value="SR_ResInv"/>
    <property type="match status" value="1"/>
</dbReference>
<keyword evidence="9" id="KW-1185">Reference proteome</keyword>
<dbReference type="InterPro" id="IPR036162">
    <property type="entry name" value="Resolvase-like_N_sf"/>
</dbReference>
<dbReference type="InterPro" id="IPR006118">
    <property type="entry name" value="Recombinase_CS"/>
</dbReference>
<proteinExistence type="inferred from homology"/>
<evidence type="ECO:0000259" key="7">
    <source>
        <dbReference type="PROSITE" id="PS51736"/>
    </source>
</evidence>
<feature type="active site" description="O-(5'-phospho-DNA)-serine intermediate" evidence="5 6">
    <location>
        <position position="32"/>
    </location>
</feature>
<dbReference type="Pfam" id="PF00239">
    <property type="entry name" value="Resolvase"/>
    <property type="match status" value="1"/>
</dbReference>
<dbReference type="RefSeq" id="WP_134244803.1">
    <property type="nucleotide sequence ID" value="NZ_SNTY01000037.1"/>
</dbReference>
<dbReference type="Proteomes" id="UP000297834">
    <property type="component" value="Unassembled WGS sequence"/>
</dbReference>
<dbReference type="PANTHER" id="PTHR30461:SF26">
    <property type="entry name" value="RESOLVASE HOMOLOG YNEB"/>
    <property type="match status" value="1"/>
</dbReference>
<reference evidence="8 9" key="1">
    <citation type="submission" date="2019-03" db="EMBL/GenBank/DDBJ databases">
        <title>Alkanindiges illinoisensis: a potential pathogenic isolated from ascites of a gastric cancer patient with abdominal metastasis.</title>
        <authorList>
            <person name="Hu X."/>
            <person name="Yang B."/>
            <person name="Yan X."/>
            <person name="Lin L."/>
            <person name="Zhao H."/>
            <person name="Zhou F."/>
            <person name="Su B."/>
            <person name="Chen J."/>
            <person name="Rui Y."/>
            <person name="Wang Q."/>
            <person name="Zheng L."/>
        </authorList>
    </citation>
    <scope>NUCLEOTIDE SEQUENCE [LARGE SCALE GENOMIC DNA]</scope>
    <source>
        <strain evidence="8 9">NFYY 23406</strain>
    </source>
</reference>
<dbReference type="STRING" id="1120977.GCA_000619845_02885"/>
<dbReference type="InterPro" id="IPR006119">
    <property type="entry name" value="Resolv_N"/>
</dbReference>
<dbReference type="GO" id="GO:0003677">
    <property type="term" value="F:DNA binding"/>
    <property type="evidence" value="ECO:0007669"/>
    <property type="project" value="UniProtKB-KW"/>
</dbReference>
<evidence type="ECO:0000256" key="2">
    <source>
        <dbReference type="ARBA" id="ARBA00022908"/>
    </source>
</evidence>
<organism evidence="8 9">
    <name type="scientific">Alkanindiges illinoisensis</name>
    <dbReference type="NCBI Taxonomy" id="197183"/>
    <lineage>
        <taxon>Bacteria</taxon>
        <taxon>Pseudomonadati</taxon>
        <taxon>Pseudomonadota</taxon>
        <taxon>Gammaproteobacteria</taxon>
        <taxon>Moraxellales</taxon>
        <taxon>Moraxellaceae</taxon>
        <taxon>Alkanindiges</taxon>
    </lineage>
</organism>
<dbReference type="AlphaFoldDB" id="A0A4Y7XAS6"/>
<dbReference type="GO" id="GO:0000150">
    <property type="term" value="F:DNA strand exchange activity"/>
    <property type="evidence" value="ECO:0007669"/>
    <property type="project" value="InterPro"/>
</dbReference>
<accession>A0A4Y7XAS6</accession>
<evidence type="ECO:0000256" key="3">
    <source>
        <dbReference type="ARBA" id="ARBA00023125"/>
    </source>
</evidence>
<keyword evidence="2" id="KW-0229">DNA integration</keyword>
<keyword evidence="3" id="KW-0238">DNA-binding</keyword>
<dbReference type="SUPFAM" id="SSF53041">
    <property type="entry name" value="Resolvase-like"/>
    <property type="match status" value="1"/>
</dbReference>
<dbReference type="Gene3D" id="3.40.50.1390">
    <property type="entry name" value="Resolvase, N-terminal catalytic domain"/>
    <property type="match status" value="1"/>
</dbReference>
<evidence type="ECO:0000256" key="5">
    <source>
        <dbReference type="PIRSR" id="PIRSR606118-50"/>
    </source>
</evidence>
<dbReference type="PANTHER" id="PTHR30461">
    <property type="entry name" value="DNA-INVERTASE FROM LAMBDOID PROPHAGE"/>
    <property type="match status" value="1"/>
</dbReference>
<comment type="caution">
    <text evidence="8">The sequence shown here is derived from an EMBL/GenBank/DDBJ whole genome shotgun (WGS) entry which is preliminary data.</text>
</comment>
<evidence type="ECO:0000256" key="1">
    <source>
        <dbReference type="ARBA" id="ARBA00009913"/>
    </source>
</evidence>
<gene>
    <name evidence="8" type="ORF">E2B99_09850</name>
</gene>
<evidence type="ECO:0000256" key="6">
    <source>
        <dbReference type="PROSITE-ProRule" id="PRU10137"/>
    </source>
</evidence>
<dbReference type="EMBL" id="SNTY01000037">
    <property type="protein sequence ID" value="TEU25406.1"/>
    <property type="molecule type" value="Genomic_DNA"/>
</dbReference>
<dbReference type="OrthoDB" id="9797501at2"/>
<sequence>MVKHAQDDQTVDIEEVINHNAKTQTVGYIRVSSVDQNTERQLAGFKLDKVFTDKISGAKKNRPALDELIEYVREGDTVLVHSMDRMARDLENLINIVKTLNGKGVTVKFNKENITFTANSDNPMDKFLFHVVGAVAEFKRALIREAQREGIALAKRKGKYKGRKPALTEAQLAELKNDKDVLTPKELTAKYQVHYQTIWRYIKKIKQQEIEEKKLSDIQADSNNTIAIKA</sequence>
<protein>
    <submittedName>
        <fullName evidence="8">Recombinase family protein</fullName>
    </submittedName>
</protein>
<comment type="similarity">
    <text evidence="1">Belongs to the site-specific recombinase resolvase family.</text>
</comment>
<dbReference type="PROSITE" id="PS00398">
    <property type="entry name" value="RECOMBINASES_2"/>
    <property type="match status" value="1"/>
</dbReference>
<name>A0A4Y7XAS6_9GAMM</name>
<evidence type="ECO:0000256" key="4">
    <source>
        <dbReference type="ARBA" id="ARBA00023172"/>
    </source>
</evidence>
<feature type="domain" description="Resolvase/invertase-type recombinase catalytic" evidence="7">
    <location>
        <begin position="24"/>
        <end position="158"/>
    </location>
</feature>
<evidence type="ECO:0000313" key="8">
    <source>
        <dbReference type="EMBL" id="TEU25406.1"/>
    </source>
</evidence>
<dbReference type="InterPro" id="IPR050639">
    <property type="entry name" value="SSR_resolvase"/>
</dbReference>
<dbReference type="SMART" id="SM00857">
    <property type="entry name" value="Resolvase"/>
    <property type="match status" value="1"/>
</dbReference>
<dbReference type="PROSITE" id="PS00397">
    <property type="entry name" value="RECOMBINASES_1"/>
    <property type="match status" value="1"/>
</dbReference>